<dbReference type="EMBL" id="JAVHJS010000007">
    <property type="protein sequence ID" value="KAK2852976.1"/>
    <property type="molecule type" value="Genomic_DNA"/>
</dbReference>
<dbReference type="GO" id="GO:0005912">
    <property type="term" value="C:adherens junction"/>
    <property type="evidence" value="ECO:0007669"/>
    <property type="project" value="TreeGrafter"/>
</dbReference>
<dbReference type="CDD" id="cd06704">
    <property type="entry name" value="PDZ1_Scribble-like"/>
    <property type="match status" value="1"/>
</dbReference>
<dbReference type="SMART" id="SM00369">
    <property type="entry name" value="LRR_TYP"/>
    <property type="match status" value="12"/>
</dbReference>
<dbReference type="FunFam" id="3.80.10.10:FF:002759">
    <property type="entry name" value="Uncharacterized protein"/>
    <property type="match status" value="1"/>
</dbReference>
<dbReference type="SUPFAM" id="SSF50156">
    <property type="entry name" value="PDZ domain-like"/>
    <property type="match status" value="1"/>
</dbReference>
<dbReference type="FunFam" id="3.80.10.10:FF:000423">
    <property type="entry name" value="Leucine rich repeat containing 1"/>
    <property type="match status" value="1"/>
</dbReference>
<accession>A0AA88T071</accession>
<evidence type="ECO:0000256" key="2">
    <source>
        <dbReference type="ARBA" id="ARBA00022737"/>
    </source>
</evidence>
<dbReference type="SMART" id="SM00364">
    <property type="entry name" value="LRR_BAC"/>
    <property type="match status" value="11"/>
</dbReference>
<evidence type="ECO:0000256" key="1">
    <source>
        <dbReference type="ARBA" id="ARBA00022614"/>
    </source>
</evidence>
<feature type="compositionally biased region" description="Basic and acidic residues" evidence="3">
    <location>
        <begin position="735"/>
        <end position="754"/>
    </location>
</feature>
<dbReference type="InterPro" id="IPR001478">
    <property type="entry name" value="PDZ"/>
</dbReference>
<evidence type="ECO:0000256" key="3">
    <source>
        <dbReference type="SAM" id="MobiDB-lite"/>
    </source>
</evidence>
<dbReference type="GO" id="GO:0014069">
    <property type="term" value="C:postsynaptic density"/>
    <property type="evidence" value="ECO:0007669"/>
    <property type="project" value="TreeGrafter"/>
</dbReference>
<dbReference type="AlphaFoldDB" id="A0AA88T071"/>
<dbReference type="GO" id="GO:0045197">
    <property type="term" value="P:establishment or maintenance of epithelial cell apical/basal polarity"/>
    <property type="evidence" value="ECO:0007669"/>
    <property type="project" value="TreeGrafter"/>
</dbReference>
<dbReference type="Pfam" id="PF23598">
    <property type="entry name" value="LRR_14"/>
    <property type="match status" value="1"/>
</dbReference>
<dbReference type="SMART" id="SM00228">
    <property type="entry name" value="PDZ"/>
    <property type="match status" value="1"/>
</dbReference>
<dbReference type="InterPro" id="IPR036034">
    <property type="entry name" value="PDZ_sf"/>
</dbReference>
<dbReference type="InterPro" id="IPR003591">
    <property type="entry name" value="Leu-rich_rpt_typical-subtyp"/>
</dbReference>
<dbReference type="GO" id="GO:0098968">
    <property type="term" value="P:neurotransmitter receptor transport postsynaptic membrane to endosome"/>
    <property type="evidence" value="ECO:0007669"/>
    <property type="project" value="TreeGrafter"/>
</dbReference>
<proteinExistence type="predicted"/>
<keyword evidence="2" id="KW-0677">Repeat</keyword>
<dbReference type="InterPro" id="IPR050614">
    <property type="entry name" value="Synaptic_Scaffolding_LAP-MAGUK"/>
</dbReference>
<keyword evidence="6" id="KW-1185">Reference proteome</keyword>
<dbReference type="Gene3D" id="2.30.42.10">
    <property type="match status" value="1"/>
</dbReference>
<dbReference type="SUPFAM" id="SSF52058">
    <property type="entry name" value="L domain-like"/>
    <property type="match status" value="2"/>
</dbReference>
<sequence length="848" mass="94864">MFNCIPLWRCNRHVETVDRRHCSLLYVPDEIYRYSRSLEELLLDANQLRDLPKQFFQLVKLRKLGLSDNEIQRLPPEIANFMQLVELDVSRNDIIEIPENISFCKALQVADFSGNPLTRLPESFAELRNLTCLSINDISLQALPDNIGNLINLVSLELRDNMLTYLPESLSQLHRLEELDVGNNDLYNLPETIGCLVSLKDLWLDGNQLNELPKDLGSMKNLLCLDVSENKLEHLPEEMACLLLLTDLLVSQNLIDALPEGIGKLKRLSILKADQNRLMQLPESIGDCESLTELVLTENQLLSLPRSIGKLKKLSNFNCDRNRLVSLPKEIGGCSNLNVLCVRDNRLTHIPAELSQATELHVFDVSGNRLTYLPMSLTTLRLKALWLSENQSQPLLTFQTDVHPDTGEKVLICVLLPQQPCESEKGSDNLARCGALESLVNDVADDTWDNRAMNRMSTIRFLDDDDDDDDEKGTLLRRATPHPGELRTMKKVVENLRNDLNAAKGLDSNKNEGCRAAKCSGSNDSSHVWALPGLRWILGKEKLHDALSVLPLNISNPEKEAEEIQQRNSEDSTTYFPEVGSSVQRLRQPCGKKKLQICPEQYFAAQSEVDTIQCHPDSNRIIQSSVSEQSYQHKPCMSRVPLRLLIKVSGQRDGLGISIAGGRGSLPYIENDEGIFISRVSKGGPAEKAGIHVGDRVLEVNGQDMQGVSHHEAVSTLKQAGSCIKMKVLRQRLEATENRATEDPEDSKTGHKGSELNCSLTANRIEAVVCNGKGLSDLVQETTPEKDWFKNSSLRVGQHTMTIPRIILTHPSTSDEDVDGLTLSDLDEINNNPHNHIYSDLSSAFYPP</sequence>
<dbReference type="GO" id="GO:0043113">
    <property type="term" value="P:receptor clustering"/>
    <property type="evidence" value="ECO:0007669"/>
    <property type="project" value="TreeGrafter"/>
</dbReference>
<dbReference type="GO" id="GO:0098609">
    <property type="term" value="P:cell-cell adhesion"/>
    <property type="evidence" value="ECO:0007669"/>
    <property type="project" value="TreeGrafter"/>
</dbReference>
<dbReference type="InterPro" id="IPR001611">
    <property type="entry name" value="Leu-rich_rpt"/>
</dbReference>
<dbReference type="PROSITE" id="PS50106">
    <property type="entry name" value="PDZ"/>
    <property type="match status" value="1"/>
</dbReference>
<protein>
    <recommendedName>
        <fullName evidence="4">PDZ domain-containing protein</fullName>
    </recommendedName>
</protein>
<dbReference type="PANTHER" id="PTHR23119">
    <property type="entry name" value="DISCS LARGE"/>
    <property type="match status" value="1"/>
</dbReference>
<evidence type="ECO:0000259" key="4">
    <source>
        <dbReference type="PROSITE" id="PS50106"/>
    </source>
</evidence>
<reference evidence="5" key="1">
    <citation type="submission" date="2023-08" db="EMBL/GenBank/DDBJ databases">
        <title>Pelteobagrus vachellii genome.</title>
        <authorList>
            <person name="Liu H."/>
        </authorList>
    </citation>
    <scope>NUCLEOTIDE SEQUENCE</scope>
    <source>
        <strain evidence="5">PRFRI_2022a</strain>
        <tissue evidence="5">Muscle</tissue>
    </source>
</reference>
<keyword evidence="1" id="KW-0433">Leucine-rich repeat</keyword>
<dbReference type="Pfam" id="PF00595">
    <property type="entry name" value="PDZ"/>
    <property type="match status" value="1"/>
</dbReference>
<dbReference type="GO" id="GO:0098887">
    <property type="term" value="P:neurotransmitter receptor transport, endosome to postsynaptic membrane"/>
    <property type="evidence" value="ECO:0007669"/>
    <property type="project" value="TreeGrafter"/>
</dbReference>
<name>A0AA88T071_TACVA</name>
<dbReference type="GO" id="GO:0045211">
    <property type="term" value="C:postsynaptic membrane"/>
    <property type="evidence" value="ECO:0007669"/>
    <property type="project" value="TreeGrafter"/>
</dbReference>
<dbReference type="GO" id="GO:0016323">
    <property type="term" value="C:basolateral plasma membrane"/>
    <property type="evidence" value="ECO:0007669"/>
    <property type="project" value="TreeGrafter"/>
</dbReference>
<dbReference type="PANTHER" id="PTHR23119:SF58">
    <property type="entry name" value="LEUCINE RICH REPEAT CONTAINING 1"/>
    <property type="match status" value="1"/>
</dbReference>
<gene>
    <name evidence="5" type="ORF">Q7C36_008177</name>
</gene>
<feature type="domain" description="PDZ" evidence="4">
    <location>
        <begin position="645"/>
        <end position="732"/>
    </location>
</feature>
<dbReference type="PROSITE" id="PS51450">
    <property type="entry name" value="LRR"/>
    <property type="match status" value="3"/>
</dbReference>
<comment type="caution">
    <text evidence="5">The sequence shown here is derived from an EMBL/GenBank/DDBJ whole genome shotgun (WGS) entry which is preliminary data.</text>
</comment>
<evidence type="ECO:0000313" key="5">
    <source>
        <dbReference type="EMBL" id="KAK2852976.1"/>
    </source>
</evidence>
<feature type="region of interest" description="Disordered" evidence="3">
    <location>
        <begin position="735"/>
        <end position="755"/>
    </location>
</feature>
<dbReference type="GO" id="GO:0019901">
    <property type="term" value="F:protein kinase binding"/>
    <property type="evidence" value="ECO:0007669"/>
    <property type="project" value="TreeGrafter"/>
</dbReference>
<organism evidence="5 6">
    <name type="scientific">Tachysurus vachellii</name>
    <name type="common">Darkbarbel catfish</name>
    <name type="synonym">Pelteobagrus vachellii</name>
    <dbReference type="NCBI Taxonomy" id="175792"/>
    <lineage>
        <taxon>Eukaryota</taxon>
        <taxon>Metazoa</taxon>
        <taxon>Chordata</taxon>
        <taxon>Craniata</taxon>
        <taxon>Vertebrata</taxon>
        <taxon>Euteleostomi</taxon>
        <taxon>Actinopterygii</taxon>
        <taxon>Neopterygii</taxon>
        <taxon>Teleostei</taxon>
        <taxon>Ostariophysi</taxon>
        <taxon>Siluriformes</taxon>
        <taxon>Bagridae</taxon>
        <taxon>Tachysurus</taxon>
    </lineage>
</organism>
<dbReference type="InterPro" id="IPR032675">
    <property type="entry name" value="LRR_dom_sf"/>
</dbReference>
<evidence type="ECO:0000313" key="6">
    <source>
        <dbReference type="Proteomes" id="UP001187315"/>
    </source>
</evidence>
<dbReference type="Proteomes" id="UP001187315">
    <property type="component" value="Unassembled WGS sequence"/>
</dbReference>
<dbReference type="InterPro" id="IPR055414">
    <property type="entry name" value="LRR_R13L4/SHOC2-like"/>
</dbReference>
<dbReference type="Gene3D" id="3.80.10.10">
    <property type="entry name" value="Ribonuclease Inhibitor"/>
    <property type="match status" value="3"/>
</dbReference>